<dbReference type="InterPro" id="IPR010835">
    <property type="entry name" value="DUF1439"/>
</dbReference>
<dbReference type="OrthoDB" id="5983686at2"/>
<keyword evidence="1" id="KW-0812">Transmembrane</keyword>
<reference evidence="2 3" key="1">
    <citation type="submission" date="2019-03" db="EMBL/GenBank/DDBJ databases">
        <title>Luteimonas zhaokaii sp.nov., isolated from the rectal contents of Plateau pika in Yushu, Qinghai Province, China.</title>
        <authorList>
            <person name="Zhang G."/>
        </authorList>
    </citation>
    <scope>NUCLEOTIDE SEQUENCE [LARGE SCALE GENOMIC DNA]</scope>
    <source>
        <strain evidence="2 3">B9</strain>
    </source>
</reference>
<name>A0A4R5U1K3_9GAMM</name>
<proteinExistence type="predicted"/>
<dbReference type="AlphaFoldDB" id="A0A4R5U1K3"/>
<evidence type="ECO:0000313" key="2">
    <source>
        <dbReference type="EMBL" id="TDK27469.1"/>
    </source>
</evidence>
<dbReference type="Gene3D" id="3.15.10.40">
    <property type="entry name" value="Uncharacterised protein PF07273, DUF1439"/>
    <property type="match status" value="1"/>
</dbReference>
<comment type="caution">
    <text evidence="2">The sequence shown here is derived from an EMBL/GenBank/DDBJ whole genome shotgun (WGS) entry which is preliminary data.</text>
</comment>
<evidence type="ECO:0000256" key="1">
    <source>
        <dbReference type="SAM" id="Phobius"/>
    </source>
</evidence>
<feature type="transmembrane region" description="Helical" evidence="1">
    <location>
        <begin position="48"/>
        <end position="71"/>
    </location>
</feature>
<evidence type="ECO:0000313" key="3">
    <source>
        <dbReference type="Proteomes" id="UP000294796"/>
    </source>
</evidence>
<keyword evidence="1" id="KW-0472">Membrane</keyword>
<accession>A0A4R5U1K3</accession>
<dbReference type="Pfam" id="PF07273">
    <property type="entry name" value="DUF1439"/>
    <property type="match status" value="1"/>
</dbReference>
<organism evidence="2 3">
    <name type="scientific">Luteimonas aestuarii</name>
    <dbReference type="NCBI Taxonomy" id="453837"/>
    <lineage>
        <taxon>Bacteria</taxon>
        <taxon>Pseudomonadati</taxon>
        <taxon>Pseudomonadota</taxon>
        <taxon>Gammaproteobacteria</taxon>
        <taxon>Lysobacterales</taxon>
        <taxon>Lysobacteraceae</taxon>
        <taxon>Luteimonas</taxon>
    </lineage>
</organism>
<dbReference type="Proteomes" id="UP000294796">
    <property type="component" value="Unassembled WGS sequence"/>
</dbReference>
<protein>
    <submittedName>
        <fullName evidence="2">DUF1439 domain-containing protein</fullName>
    </submittedName>
</protein>
<dbReference type="EMBL" id="SMTF01000002">
    <property type="protein sequence ID" value="TDK27469.1"/>
    <property type="molecule type" value="Genomic_DNA"/>
</dbReference>
<sequence length="226" mass="24202">MAATAATDADPARVTHWPVAVTPRSFPLRTLSSFHSTAGPPMHHRPALVLLAALTTLLAGCTTLGVVSAWLNDRVALAPPQLQRYLDQHYPRSFDRLGGLVTVTLENPRLSIPAGDTRLRLDFDVGVGALGSRNDNGRISLASGLRYDPGTQGLHLDAPELLQFDIPGAGSMQGGARGIVNSLMAELSRNEPVYRLEPDLLSKLPAGRRVGDVAIERGTVVVHLDR</sequence>
<keyword evidence="1" id="KW-1133">Transmembrane helix</keyword>
<gene>
    <name evidence="2" type="ORF">E2F46_04570</name>
</gene>
<keyword evidence="3" id="KW-1185">Reference proteome</keyword>